<proteinExistence type="predicted"/>
<organism evidence="2 3">
    <name type="scientific">Roseobacter phage RD-1410W1-01</name>
    <dbReference type="NCBI Taxonomy" id="1815984"/>
    <lineage>
        <taxon>Viruses</taxon>
        <taxon>Duplodnaviria</taxon>
        <taxon>Heunggongvirae</taxon>
        <taxon>Uroviricota</taxon>
        <taxon>Caudoviricetes</taxon>
        <taxon>Schitoviridae</taxon>
        <taxon>Rhodovirinae</taxon>
        <taxon>Aoqinvirus</taxon>
        <taxon>Aoqinvirus RD1410W101</taxon>
    </lineage>
</organism>
<protein>
    <recommendedName>
        <fullName evidence="1">Cell wall hydrolase SleB domain-containing protein</fullName>
    </recommendedName>
</protein>
<gene>
    <name evidence="2" type="ORF">RDp01_gp65</name>
</gene>
<dbReference type="Pfam" id="PF07486">
    <property type="entry name" value="Hydrolase_2"/>
    <property type="match status" value="1"/>
</dbReference>
<reference evidence="2 3" key="1">
    <citation type="journal article" date="2016" name="Curr. Microbiol.">
        <title>Characterization and Complete Genome Sequences of Three N4-Like Roseobacter Phages Isolated from the South China Sea.</title>
        <authorList>
            <person name="Li B."/>
            <person name="Zhang S."/>
            <person name="Long L."/>
            <person name="Huang S."/>
        </authorList>
    </citation>
    <scope>NUCLEOTIDE SEQUENCE [LARGE SCALE GENOMIC DNA]</scope>
</reference>
<keyword evidence="3" id="KW-1185">Reference proteome</keyword>
<dbReference type="Gene3D" id="1.10.10.2520">
    <property type="entry name" value="Cell wall hydrolase SleB, domain 1"/>
    <property type="match status" value="1"/>
</dbReference>
<evidence type="ECO:0000259" key="1">
    <source>
        <dbReference type="Pfam" id="PF07486"/>
    </source>
</evidence>
<evidence type="ECO:0000313" key="2">
    <source>
        <dbReference type="EMBL" id="ANJ20799.1"/>
    </source>
</evidence>
<dbReference type="GO" id="GO:0016787">
    <property type="term" value="F:hydrolase activity"/>
    <property type="evidence" value="ECO:0007669"/>
    <property type="project" value="InterPro"/>
</dbReference>
<dbReference type="InterPro" id="IPR011105">
    <property type="entry name" value="Cell_wall_hydrolase_SleB"/>
</dbReference>
<sequence length="638" mass="68372">MADPRLQWRQVAGPDFSGSSAAMAQANDSFNRAFDSAGGILEQYASGQEELADNALLADLAGLGNEAEFDAFVDGGGLNGRGISKSMRDHVLGMRTGFINDDGTRARTASTRAGTGIRLAQEARTASEWQDAVARRDAERSAAGAINDAVEFGREYGEAIGPIESNQSLELLLARTLQAEAGSEGYQGMLDVGSVIRNRAATGRYGEGVEGVIMRPGQFSAWNSVTGYAGGEQGQNMNFTPSEEALRAARTILSGQYEDQTGGATHYVNYNVSQPSWFNNSFQRRGNHWFGFGDGNPGATPVGNTGPIDGSASANTRIAVRDNPRDAVRSQLEETGLFTAAEIDRMLSGVREAEETRTGELEARDREIVAEQSAAGLQSILQDPNITSADQAIAAVLADDRFTATENAQRVDEMLGLINQTGGTEQGSLLNPSAPVTPEGREDEVVAATVNAEIERRQAADPQASAIRQATEWQEDPTASLIDHLRLGSDGQNPGAILGMFGESGFDDNQLRTMIRDTARRNNISESQAAAAMARAFDRDPGWFDGEGNGGWRNTLANRFPEEVVDSYAQQFFGEENYGRGVEGLLQDGTTRGQLNTLRSQIQSLETQLAKAEPGTPQHAAIQAQIDVARTQLNAIRP</sequence>
<accession>A0A191VYL4</accession>
<feature type="domain" description="Cell wall hydrolase SleB" evidence="1">
    <location>
        <begin position="183"/>
        <end position="290"/>
    </location>
</feature>
<name>A0A191VYL4_9CAUD</name>
<dbReference type="EMBL" id="KU885989">
    <property type="protein sequence ID" value="ANJ20799.1"/>
    <property type="molecule type" value="Genomic_DNA"/>
</dbReference>
<dbReference type="InterPro" id="IPR042047">
    <property type="entry name" value="SleB_dom1"/>
</dbReference>
<dbReference type="Proteomes" id="UP000259976">
    <property type="component" value="Segment"/>
</dbReference>
<evidence type="ECO:0000313" key="3">
    <source>
        <dbReference type="Proteomes" id="UP000259976"/>
    </source>
</evidence>